<evidence type="ECO:0000313" key="2">
    <source>
        <dbReference type="EMBL" id="KAF5375991.1"/>
    </source>
</evidence>
<proteinExistence type="predicted"/>
<dbReference type="EMBL" id="JAACJN010000093">
    <property type="protein sequence ID" value="KAF5375991.1"/>
    <property type="molecule type" value="Genomic_DNA"/>
</dbReference>
<sequence length="148" mass="16770">MIIFIQRQSFVFPRSQSNPGGGIIKASDAPSSGSVVPSSARGSSRKFEKSPSSSTFNHHLHRSHPKWFQARPWYMPIPTTLFNKSKIWISLKLGLYDVPPGPNLRSEGYRLEEMGPVRFEQHGQDEVMRKAEEMYGCPITGPFSRRGY</sequence>
<dbReference type="OrthoDB" id="545169at2759"/>
<evidence type="ECO:0000313" key="3">
    <source>
        <dbReference type="Proteomes" id="UP000518752"/>
    </source>
</evidence>
<protein>
    <submittedName>
        <fullName evidence="2">Uncharacterized protein</fullName>
    </submittedName>
</protein>
<name>A0A8H5H2Z2_9AGAR</name>
<comment type="caution">
    <text evidence="2">The sequence shown here is derived from an EMBL/GenBank/DDBJ whole genome shotgun (WGS) entry which is preliminary data.</text>
</comment>
<dbReference type="Proteomes" id="UP000518752">
    <property type="component" value="Unassembled WGS sequence"/>
</dbReference>
<gene>
    <name evidence="2" type="ORF">D9757_008855</name>
</gene>
<keyword evidence="3" id="KW-1185">Reference proteome</keyword>
<evidence type="ECO:0000256" key="1">
    <source>
        <dbReference type="SAM" id="MobiDB-lite"/>
    </source>
</evidence>
<organism evidence="2 3">
    <name type="scientific">Collybiopsis confluens</name>
    <dbReference type="NCBI Taxonomy" id="2823264"/>
    <lineage>
        <taxon>Eukaryota</taxon>
        <taxon>Fungi</taxon>
        <taxon>Dikarya</taxon>
        <taxon>Basidiomycota</taxon>
        <taxon>Agaricomycotina</taxon>
        <taxon>Agaricomycetes</taxon>
        <taxon>Agaricomycetidae</taxon>
        <taxon>Agaricales</taxon>
        <taxon>Marasmiineae</taxon>
        <taxon>Omphalotaceae</taxon>
        <taxon>Collybiopsis</taxon>
    </lineage>
</organism>
<dbReference type="AlphaFoldDB" id="A0A8H5H2Z2"/>
<feature type="compositionally biased region" description="Low complexity" evidence="1">
    <location>
        <begin position="29"/>
        <end position="42"/>
    </location>
</feature>
<accession>A0A8H5H2Z2</accession>
<feature type="region of interest" description="Disordered" evidence="1">
    <location>
        <begin position="21"/>
        <end position="59"/>
    </location>
</feature>
<reference evidence="2 3" key="1">
    <citation type="journal article" date="2020" name="ISME J.">
        <title>Uncovering the hidden diversity of litter-decomposition mechanisms in mushroom-forming fungi.</title>
        <authorList>
            <person name="Floudas D."/>
            <person name="Bentzer J."/>
            <person name="Ahren D."/>
            <person name="Johansson T."/>
            <person name="Persson P."/>
            <person name="Tunlid A."/>
        </authorList>
    </citation>
    <scope>NUCLEOTIDE SEQUENCE [LARGE SCALE GENOMIC DNA]</scope>
    <source>
        <strain evidence="2 3">CBS 406.79</strain>
    </source>
</reference>